<dbReference type="Gene3D" id="3.20.20.450">
    <property type="entry name" value="EAL domain"/>
    <property type="match status" value="1"/>
</dbReference>
<dbReference type="InterPro" id="IPR050706">
    <property type="entry name" value="Cyclic-di-GMP_PDE-like"/>
</dbReference>
<protein>
    <submittedName>
        <fullName evidence="5">Conserved hypothetical signaling protein</fullName>
    </submittedName>
</protein>
<evidence type="ECO:0000313" key="5">
    <source>
        <dbReference type="EMBL" id="CAL96281.1"/>
    </source>
</evidence>
<dbReference type="eggNOG" id="COG0784">
    <property type="taxonomic scope" value="Bacteria"/>
</dbReference>
<dbReference type="PROSITE" id="PS50887">
    <property type="entry name" value="GGDEF"/>
    <property type="match status" value="1"/>
</dbReference>
<dbReference type="eggNOG" id="COG5001">
    <property type="taxonomic scope" value="Bacteria"/>
</dbReference>
<dbReference type="PANTHER" id="PTHR33121">
    <property type="entry name" value="CYCLIC DI-GMP PHOSPHODIESTERASE PDEF"/>
    <property type="match status" value="1"/>
</dbReference>
<dbReference type="InterPro" id="IPR029787">
    <property type="entry name" value="Nucleotide_cyclase"/>
</dbReference>
<dbReference type="SUPFAM" id="SSF141868">
    <property type="entry name" value="EAL domain-like"/>
    <property type="match status" value="1"/>
</dbReference>
<dbReference type="AlphaFoldDB" id="A1KBS5"/>
<dbReference type="CDD" id="cd01948">
    <property type="entry name" value="EAL"/>
    <property type="match status" value="1"/>
</dbReference>
<dbReference type="InterPro" id="IPR011006">
    <property type="entry name" value="CheY-like_superfamily"/>
</dbReference>
<dbReference type="InterPro" id="IPR001633">
    <property type="entry name" value="EAL_dom"/>
</dbReference>
<dbReference type="SMART" id="SM00052">
    <property type="entry name" value="EAL"/>
    <property type="match status" value="1"/>
</dbReference>
<feature type="modified residue" description="4-aspartylphosphate" evidence="1">
    <location>
        <position position="93"/>
    </location>
</feature>
<dbReference type="PROSITE" id="PS50110">
    <property type="entry name" value="RESPONSE_REGULATORY"/>
    <property type="match status" value="1"/>
</dbReference>
<proteinExistence type="predicted"/>
<dbReference type="InterPro" id="IPR001789">
    <property type="entry name" value="Sig_transdc_resp-reg_receiver"/>
</dbReference>
<evidence type="ECO:0000259" key="2">
    <source>
        <dbReference type="PROSITE" id="PS50110"/>
    </source>
</evidence>
<evidence type="ECO:0000259" key="3">
    <source>
        <dbReference type="PROSITE" id="PS50883"/>
    </source>
</evidence>
<dbReference type="InterPro" id="IPR043128">
    <property type="entry name" value="Rev_trsase/Diguanyl_cyclase"/>
</dbReference>
<dbReference type="STRING" id="62928.azo3665"/>
<name>A1KBS5_AZOSB</name>
<dbReference type="Pfam" id="PF00563">
    <property type="entry name" value="EAL"/>
    <property type="match status" value="1"/>
</dbReference>
<reference evidence="5 6" key="1">
    <citation type="journal article" date="2006" name="Nat. Biotechnol.">
        <title>Complete genome of the mutualistic, N2-fixing grass endophyte Azoarcus sp. strain BH72.</title>
        <authorList>
            <person name="Krause A."/>
            <person name="Ramakumar A."/>
            <person name="Bartels D."/>
            <person name="Battistoni F."/>
            <person name="Bekel T."/>
            <person name="Boch J."/>
            <person name="Boehm M."/>
            <person name="Friedrich F."/>
            <person name="Hurek T."/>
            <person name="Krause L."/>
            <person name="Linke B."/>
            <person name="McHardy A.C."/>
            <person name="Sarkar A."/>
            <person name="Schneiker S."/>
            <person name="Syed A.A."/>
            <person name="Thauer R."/>
            <person name="Vorhoelter F.-J."/>
            <person name="Weidner S."/>
            <person name="Puehler A."/>
            <person name="Reinhold-Hurek B."/>
            <person name="Kaiser O."/>
            <person name="Goesmann A."/>
        </authorList>
    </citation>
    <scope>NUCLEOTIDE SEQUENCE [LARGE SCALE GENOMIC DNA]</scope>
    <source>
        <strain evidence="5 6">BH72</strain>
    </source>
</reference>
<dbReference type="KEGG" id="azo:azo3665"/>
<keyword evidence="6" id="KW-1185">Reference proteome</keyword>
<dbReference type="PANTHER" id="PTHR33121:SF70">
    <property type="entry name" value="SIGNALING PROTEIN YKOW"/>
    <property type="match status" value="1"/>
</dbReference>
<dbReference type="SUPFAM" id="SSF52172">
    <property type="entry name" value="CheY-like"/>
    <property type="match status" value="1"/>
</dbReference>
<dbReference type="Pfam" id="PF11849">
    <property type="entry name" value="DUF3369"/>
    <property type="match status" value="1"/>
</dbReference>
<dbReference type="InterPro" id="IPR035919">
    <property type="entry name" value="EAL_sf"/>
</dbReference>
<dbReference type="HOGENOM" id="CLU_000445_70_50_4"/>
<dbReference type="RefSeq" id="WP_011767387.1">
    <property type="nucleotide sequence ID" value="NC_008702.1"/>
</dbReference>
<dbReference type="PROSITE" id="PS50883">
    <property type="entry name" value="EAL"/>
    <property type="match status" value="1"/>
</dbReference>
<feature type="domain" description="EAL" evidence="3">
    <location>
        <begin position="495"/>
        <end position="749"/>
    </location>
</feature>
<dbReference type="SUPFAM" id="SSF55073">
    <property type="entry name" value="Nucleotide cyclase"/>
    <property type="match status" value="1"/>
</dbReference>
<dbReference type="GO" id="GO:0071111">
    <property type="term" value="F:cyclic-guanylate-specific phosphodiesterase activity"/>
    <property type="evidence" value="ECO:0007669"/>
    <property type="project" value="InterPro"/>
</dbReference>
<dbReference type="Proteomes" id="UP000002588">
    <property type="component" value="Chromosome"/>
</dbReference>
<keyword evidence="1" id="KW-0597">Phosphoprotein</keyword>
<evidence type="ECO:0000256" key="1">
    <source>
        <dbReference type="PROSITE-ProRule" id="PRU00169"/>
    </source>
</evidence>
<dbReference type="Gene3D" id="3.40.50.2300">
    <property type="match status" value="1"/>
</dbReference>
<accession>A1KBS5</accession>
<evidence type="ECO:0000259" key="4">
    <source>
        <dbReference type="PROSITE" id="PS50887"/>
    </source>
</evidence>
<dbReference type="InterPro" id="IPR000160">
    <property type="entry name" value="GGDEF_dom"/>
</dbReference>
<dbReference type="GO" id="GO:0000160">
    <property type="term" value="P:phosphorelay signal transduction system"/>
    <property type="evidence" value="ECO:0007669"/>
    <property type="project" value="InterPro"/>
</dbReference>
<sequence>MIQPAGSPSPVDDDDHFAFAAEEPPTDAHPASRRQVFRVLSVDDDAAFQHSLRYALASFRYRDQPIEFLTAGSANEAASLLAARHDIAVVLLDVVMESDDAGLRLVTSIRELLGNAEIRIILLTGQPGVAPMQTSLTRLDINDYWLKTDLTRERLHGILTGALRAWEQIDALNRARRGLQMIVEASNSLTSSRTLHDFSGRVVKELARLLRLAPEGLVCVQDGPGSDPQSATIVGAAGRFSHLVAGQLSVLDDTRIRELLRQALAEQQSLADAESQVLYFPGSGDGPRAATYVATLRALDDTELELLRVFASNINSGLINVSLVSQLDRMAYEDSLLAMPNANALLRCLDSVLARPAPRDRALLFIDLDQYSESCLSLGIEQGDLLLARMAARLRRSFPPPALVARLHDDTFAVLGPPAALDLARLDRLEAGDVDDNELAPFISLGAARIDLDHYQGSAKSAMATGSLLLKQSRRQGPGRVVEYEPGMETPHNLRFQLARELHHALRGREIGIALQAQYDLASGTVVGAEALARWTRADGTPIPPTTFIPLAEANGLIAPLGKHIIELTCEALARLAAAGFGHLPIAVNVSALQLAQTGLLDELRATLEAHGLDPHILEIEVTESIAMDERYATGNMLGRLCEAGFPIAIDDFGTGYSSLAYLRTLPAHTLKIDRSFVQEIGVTPERQTIADMIIGLGRRLDMRVIAEGVENSAQADWLKTRGCHHAQGYLFARPEPVAGLIARLQSGPALQ</sequence>
<organism evidence="5 6">
    <name type="scientific">Azoarcus sp. (strain BH72)</name>
    <dbReference type="NCBI Taxonomy" id="418699"/>
    <lineage>
        <taxon>Bacteria</taxon>
        <taxon>Pseudomonadati</taxon>
        <taxon>Pseudomonadota</taxon>
        <taxon>Betaproteobacteria</taxon>
        <taxon>Rhodocyclales</taxon>
        <taxon>Zoogloeaceae</taxon>
        <taxon>Azoarcus</taxon>
    </lineage>
</organism>
<dbReference type="SMART" id="SM00448">
    <property type="entry name" value="REC"/>
    <property type="match status" value="1"/>
</dbReference>
<evidence type="ECO:0000313" key="6">
    <source>
        <dbReference type="Proteomes" id="UP000002588"/>
    </source>
</evidence>
<dbReference type="SMART" id="SM00267">
    <property type="entry name" value="GGDEF"/>
    <property type="match status" value="1"/>
</dbReference>
<dbReference type="Gene3D" id="3.30.70.270">
    <property type="match status" value="1"/>
</dbReference>
<gene>
    <name evidence="5" type="ordered locus">azo3665</name>
</gene>
<feature type="domain" description="Response regulatory" evidence="2">
    <location>
        <begin position="38"/>
        <end position="162"/>
    </location>
</feature>
<dbReference type="Pfam" id="PF00990">
    <property type="entry name" value="GGDEF"/>
    <property type="match status" value="1"/>
</dbReference>
<dbReference type="InterPro" id="IPR021800">
    <property type="entry name" value="DUF3369"/>
</dbReference>
<dbReference type="Pfam" id="PF00072">
    <property type="entry name" value="Response_reg"/>
    <property type="match status" value="1"/>
</dbReference>
<feature type="domain" description="GGDEF" evidence="4">
    <location>
        <begin position="359"/>
        <end position="486"/>
    </location>
</feature>
<dbReference type="EMBL" id="AM406670">
    <property type="protein sequence ID" value="CAL96281.1"/>
    <property type="molecule type" value="Genomic_DNA"/>
</dbReference>